<dbReference type="OrthoDB" id="9803751at2"/>
<feature type="signal peptide" evidence="3">
    <location>
        <begin position="1"/>
        <end position="24"/>
    </location>
</feature>
<proteinExistence type="inferred from homology"/>
<reference evidence="5 8" key="1">
    <citation type="submission" date="2015-06" db="EMBL/GenBank/DDBJ databases">
        <title>Genome sequence of Pseudoalteromonas carrageenovora.</title>
        <authorList>
            <person name="Xie B.-B."/>
            <person name="Rong J.-C."/>
            <person name="Qin Q.-L."/>
            <person name="Zhang Y.-Z."/>
        </authorList>
    </citation>
    <scope>NUCLEOTIDE SEQUENCE [LARGE SCALE GENOMIC DNA]</scope>
    <source>
        <strain evidence="5 8">IAM 12662</strain>
    </source>
</reference>
<evidence type="ECO:0000313" key="5">
    <source>
        <dbReference type="EMBL" id="MBE0381673.1"/>
    </source>
</evidence>
<dbReference type="InterPro" id="IPR050738">
    <property type="entry name" value="Sulfatase"/>
</dbReference>
<dbReference type="PANTHER" id="PTHR42693">
    <property type="entry name" value="ARYLSULFATASE FAMILY MEMBER"/>
    <property type="match status" value="1"/>
</dbReference>
<evidence type="ECO:0000256" key="1">
    <source>
        <dbReference type="ARBA" id="ARBA00008779"/>
    </source>
</evidence>
<dbReference type="Gene3D" id="3.40.720.10">
    <property type="entry name" value="Alkaline Phosphatase, subunit A"/>
    <property type="match status" value="1"/>
</dbReference>
<dbReference type="RefSeq" id="WP_104644276.1">
    <property type="nucleotide sequence ID" value="NZ_AQGW01000016.1"/>
</dbReference>
<geneLocation type="plasmid" evidence="6">
    <name>PCAR9p</name>
</geneLocation>
<feature type="chain" id="PRO_5014348363" evidence="3">
    <location>
        <begin position="25"/>
        <end position="513"/>
    </location>
</feature>
<evidence type="ECO:0000259" key="4">
    <source>
        <dbReference type="Pfam" id="PF00884"/>
    </source>
</evidence>
<dbReference type="Proteomes" id="UP000615003">
    <property type="component" value="Unassembled WGS sequence"/>
</dbReference>
<accession>A0A2K4XG66</accession>
<protein>
    <submittedName>
        <fullName evidence="6">Formylglycine-dependent sulfatase, family S1_8</fullName>
        <ecNumber evidence="6">3.1.6.-</ecNumber>
    </submittedName>
</protein>
<dbReference type="Pfam" id="PF00884">
    <property type="entry name" value="Sulfatase"/>
    <property type="match status" value="1"/>
</dbReference>
<dbReference type="Proteomes" id="UP000238288">
    <property type="component" value="Plasmid PCAR9p"/>
</dbReference>
<geneLocation type="plasmid" evidence="7">
    <name>pcar9p</name>
</geneLocation>
<name>A0A2K4XG66_PSEVC</name>
<sequence>MKSYKYALTALVLIFAAIINKADAQSASDSNKPNIIWLVLEDISLDLSVYGTPEVKTPNLDRLANEGIRYNHAYATAAVCSTARSAFFTGMHATSIGAQNHRSHLDDGYYLPENIKMTSQFMREAGYVNLLMGPKQKTDFNFSTTINAFDAQDGEVKYSGGAYTHSPTDLKLLERPAWQTYIKEYSGQPFFAQINYSETHRTFIADKKNPIDPSKVKIPSYYPDHDITRRDWALYLETIQTVDQKVGNLFSELEKAGVLENTIVFIFGDHGRAMLRDKQWLYDGGLRVPLIVWGKGIESNQVNNELVSLIDVMPTTLDLVGLKVPDYVEGHIFLGKNKQKRDYIYAHKDRTDETDDRVRAVRNLRFKYIKNFYPEKPYNDFNAYKHLQYPVLALMESMHAKKLLTHEQALFFAPNRPQEELYDTFNDPDEVNNLALNKNYEEQLLTMRKELQRWQKATNDQGMIDETREVKEYWDDFFKKHYLTQMRLRGLSPKIAPDDYLIFWDKFLTEQGK</sequence>
<dbReference type="EMBL" id="AQGW01000016">
    <property type="protein sequence ID" value="MBE0381673.1"/>
    <property type="molecule type" value="Genomic_DNA"/>
</dbReference>
<dbReference type="SUPFAM" id="SSF53649">
    <property type="entry name" value="Alkaline phosphatase-like"/>
    <property type="match status" value="1"/>
</dbReference>
<evidence type="ECO:0000313" key="6">
    <source>
        <dbReference type="EMBL" id="SOU43301.1"/>
    </source>
</evidence>
<gene>
    <name evidence="6" type="ORF">PCAR9_P0109</name>
    <name evidence="5" type="ORF">PCARR_a3473</name>
</gene>
<evidence type="ECO:0000313" key="8">
    <source>
        <dbReference type="Proteomes" id="UP000615003"/>
    </source>
</evidence>
<keyword evidence="8" id="KW-1185">Reference proteome</keyword>
<dbReference type="AlphaFoldDB" id="A0A2K4XG66"/>
<evidence type="ECO:0000256" key="3">
    <source>
        <dbReference type="SAM" id="SignalP"/>
    </source>
</evidence>
<evidence type="ECO:0000256" key="2">
    <source>
        <dbReference type="ARBA" id="ARBA00022801"/>
    </source>
</evidence>
<feature type="domain" description="Sulfatase N-terminal" evidence="4">
    <location>
        <begin position="33"/>
        <end position="321"/>
    </location>
</feature>
<dbReference type="GO" id="GO:0004065">
    <property type="term" value="F:arylsulfatase activity"/>
    <property type="evidence" value="ECO:0007669"/>
    <property type="project" value="TreeGrafter"/>
</dbReference>
<keyword evidence="3" id="KW-0732">Signal</keyword>
<keyword evidence="6" id="KW-0614">Plasmid</keyword>
<dbReference type="PANTHER" id="PTHR42693:SF53">
    <property type="entry name" value="ENDO-4-O-SULFATASE"/>
    <property type="match status" value="1"/>
</dbReference>
<dbReference type="EMBL" id="LT965930">
    <property type="protein sequence ID" value="SOU43301.1"/>
    <property type="molecule type" value="Genomic_DNA"/>
</dbReference>
<organism evidence="6 7">
    <name type="scientific">Pseudoalteromonas carrageenovora IAM 12662</name>
    <dbReference type="NCBI Taxonomy" id="1314868"/>
    <lineage>
        <taxon>Bacteria</taxon>
        <taxon>Pseudomonadati</taxon>
        <taxon>Pseudomonadota</taxon>
        <taxon>Gammaproteobacteria</taxon>
        <taxon>Alteromonadales</taxon>
        <taxon>Pseudoalteromonadaceae</taxon>
        <taxon>Pseudoalteromonas</taxon>
    </lineage>
</organism>
<dbReference type="EC" id="3.1.6.-" evidence="6"/>
<dbReference type="InterPro" id="IPR017850">
    <property type="entry name" value="Alkaline_phosphatase_core_sf"/>
</dbReference>
<dbReference type="GeneID" id="93665993"/>
<keyword evidence="2 6" id="KW-0378">Hydrolase</keyword>
<reference evidence="6 7" key="2">
    <citation type="submission" date="2017-11" db="EMBL/GenBank/DDBJ databases">
        <authorList>
            <person name="Han C.G."/>
        </authorList>
    </citation>
    <scope>NUCLEOTIDE SEQUENCE [LARGE SCALE GENOMIC DNA]</scope>
    <source>
        <strain evidence="7">ATCC 43555</strain>
        <strain evidence="6">ATCC43555</strain>
        <plasmid evidence="7">Plasmid pcar9p</plasmid>
    </source>
</reference>
<evidence type="ECO:0000313" key="7">
    <source>
        <dbReference type="Proteomes" id="UP000238288"/>
    </source>
</evidence>
<dbReference type="InterPro" id="IPR000917">
    <property type="entry name" value="Sulfatase_N"/>
</dbReference>
<comment type="similarity">
    <text evidence="1">Belongs to the sulfatase family.</text>
</comment>
<dbReference type="CDD" id="cd16027">
    <property type="entry name" value="SGSH"/>
    <property type="match status" value="1"/>
</dbReference>